<evidence type="ECO:0000256" key="3">
    <source>
        <dbReference type="ARBA" id="ARBA00023163"/>
    </source>
</evidence>
<comment type="caution">
    <text evidence="5">The sequence shown here is derived from an EMBL/GenBank/DDBJ whole genome shotgun (WGS) entry which is preliminary data.</text>
</comment>
<dbReference type="PROSITE" id="PS51118">
    <property type="entry name" value="HTH_HXLR"/>
    <property type="match status" value="1"/>
</dbReference>
<sequence>MMMQSENNDLIKECNQTIQAIHDTMYVLNGKWKVSIIACLCYKPMRFSELLREVHGISGKVLSRELKDLEMNHLISRKVLETQPISVEYEITDYGSTLKSLTQAIADWGFKHRKKIAGKLLEYEHVDALAK</sequence>
<dbReference type="EMBL" id="JBHUMA010000006">
    <property type="protein sequence ID" value="MFD2599462.1"/>
    <property type="molecule type" value="Genomic_DNA"/>
</dbReference>
<evidence type="ECO:0000313" key="5">
    <source>
        <dbReference type="EMBL" id="MFD2599462.1"/>
    </source>
</evidence>
<dbReference type="Proteomes" id="UP001597393">
    <property type="component" value="Unassembled WGS sequence"/>
</dbReference>
<organism evidence="5 6">
    <name type="scientific">Sphingobacterium corticis</name>
    <dbReference type="NCBI Taxonomy" id="1812823"/>
    <lineage>
        <taxon>Bacteria</taxon>
        <taxon>Pseudomonadati</taxon>
        <taxon>Bacteroidota</taxon>
        <taxon>Sphingobacteriia</taxon>
        <taxon>Sphingobacteriales</taxon>
        <taxon>Sphingobacteriaceae</taxon>
        <taxon>Sphingobacterium</taxon>
    </lineage>
</organism>
<dbReference type="SUPFAM" id="SSF46785">
    <property type="entry name" value="Winged helix' DNA-binding domain"/>
    <property type="match status" value="1"/>
</dbReference>
<dbReference type="PANTHER" id="PTHR33204">
    <property type="entry name" value="TRANSCRIPTIONAL REGULATOR, MARR FAMILY"/>
    <property type="match status" value="1"/>
</dbReference>
<gene>
    <name evidence="5" type="ORF">ACFSQ3_10910</name>
</gene>
<dbReference type="Gene3D" id="1.10.10.10">
    <property type="entry name" value="Winged helix-like DNA-binding domain superfamily/Winged helix DNA-binding domain"/>
    <property type="match status" value="1"/>
</dbReference>
<reference evidence="6" key="1">
    <citation type="journal article" date="2019" name="Int. J. Syst. Evol. Microbiol.">
        <title>The Global Catalogue of Microorganisms (GCM) 10K type strain sequencing project: providing services to taxonomists for standard genome sequencing and annotation.</title>
        <authorList>
            <consortium name="The Broad Institute Genomics Platform"/>
            <consortium name="The Broad Institute Genome Sequencing Center for Infectious Disease"/>
            <person name="Wu L."/>
            <person name="Ma J."/>
        </authorList>
    </citation>
    <scope>NUCLEOTIDE SEQUENCE [LARGE SCALE GENOMIC DNA]</scope>
    <source>
        <strain evidence="6">KCTC 42248</strain>
    </source>
</reference>
<proteinExistence type="predicted"/>
<accession>A0ABW5NMK9</accession>
<feature type="domain" description="HTH hxlR-type" evidence="4">
    <location>
        <begin position="14"/>
        <end position="117"/>
    </location>
</feature>
<dbReference type="InterPro" id="IPR036388">
    <property type="entry name" value="WH-like_DNA-bd_sf"/>
</dbReference>
<dbReference type="RefSeq" id="WP_380869588.1">
    <property type="nucleotide sequence ID" value="NZ_JBHUMA010000006.1"/>
</dbReference>
<keyword evidence="6" id="KW-1185">Reference proteome</keyword>
<keyword evidence="3" id="KW-0804">Transcription</keyword>
<name>A0ABW5NMK9_9SPHI</name>
<keyword evidence="1" id="KW-0805">Transcription regulation</keyword>
<evidence type="ECO:0000256" key="2">
    <source>
        <dbReference type="ARBA" id="ARBA00023125"/>
    </source>
</evidence>
<evidence type="ECO:0000313" key="6">
    <source>
        <dbReference type="Proteomes" id="UP001597393"/>
    </source>
</evidence>
<evidence type="ECO:0000256" key="1">
    <source>
        <dbReference type="ARBA" id="ARBA00023015"/>
    </source>
</evidence>
<dbReference type="Pfam" id="PF01638">
    <property type="entry name" value="HxlR"/>
    <property type="match status" value="1"/>
</dbReference>
<dbReference type="InterPro" id="IPR002577">
    <property type="entry name" value="HTH_HxlR"/>
</dbReference>
<protein>
    <submittedName>
        <fullName evidence="5">Winged helix-turn-helix transcriptional regulator</fullName>
    </submittedName>
</protein>
<dbReference type="InterPro" id="IPR036390">
    <property type="entry name" value="WH_DNA-bd_sf"/>
</dbReference>
<keyword evidence="2" id="KW-0238">DNA-binding</keyword>
<evidence type="ECO:0000259" key="4">
    <source>
        <dbReference type="PROSITE" id="PS51118"/>
    </source>
</evidence>